<dbReference type="eggNOG" id="KOG0853">
    <property type="taxonomic scope" value="Eukaryota"/>
</dbReference>
<evidence type="ECO:0000313" key="7">
    <source>
        <dbReference type="Proteomes" id="UP000030693"/>
    </source>
</evidence>
<comment type="function">
    <text evidence="3">Mannosylates Man(2)GlcNAc(2)-dolichol diphosphate and Man(1)GlcNAc(2)-dolichol diphosphate to form Man(3)GlcNAc(2)-dolichol diphosphate.</text>
</comment>
<evidence type="ECO:0000256" key="4">
    <source>
        <dbReference type="SAM" id="MobiDB-lite"/>
    </source>
</evidence>
<evidence type="ECO:0000256" key="3">
    <source>
        <dbReference type="RuleBase" id="RU367136"/>
    </source>
</evidence>
<evidence type="ECO:0000256" key="2">
    <source>
        <dbReference type="ARBA" id="ARBA00022679"/>
    </source>
</evidence>
<accession>A0A058Z5A7</accession>
<gene>
    <name evidence="6" type="ORF">H696_03864</name>
</gene>
<organism evidence="6">
    <name type="scientific">Fonticula alba</name>
    <name type="common">Slime mold</name>
    <dbReference type="NCBI Taxonomy" id="691883"/>
    <lineage>
        <taxon>Eukaryota</taxon>
        <taxon>Rotosphaerida</taxon>
        <taxon>Fonticulaceae</taxon>
        <taxon>Fonticula</taxon>
    </lineage>
</organism>
<feature type="domain" description="Glycosyl transferase family 1" evidence="5">
    <location>
        <begin position="430"/>
        <end position="498"/>
    </location>
</feature>
<keyword evidence="7" id="KW-1185">Reference proteome</keyword>
<dbReference type="Gene3D" id="3.40.50.2000">
    <property type="entry name" value="Glycogen Phosphorylase B"/>
    <property type="match status" value="1"/>
</dbReference>
<dbReference type="EC" id="2.4.1.257" evidence="3"/>
<dbReference type="GeneID" id="20528589"/>
<feature type="region of interest" description="Disordered" evidence="4">
    <location>
        <begin position="371"/>
        <end position="394"/>
    </location>
</feature>
<reference evidence="6" key="1">
    <citation type="submission" date="2013-04" db="EMBL/GenBank/DDBJ databases">
        <title>The Genome Sequence of Fonticula alba ATCC 38817.</title>
        <authorList>
            <consortium name="The Broad Institute Genomics Platform"/>
            <person name="Russ C."/>
            <person name="Cuomo C."/>
            <person name="Burger G."/>
            <person name="Gray M.W."/>
            <person name="Holland P.W.H."/>
            <person name="King N."/>
            <person name="Lang F.B.F."/>
            <person name="Roger A.J."/>
            <person name="Ruiz-Trillo I."/>
            <person name="Brown M."/>
            <person name="Walker B."/>
            <person name="Young S."/>
            <person name="Zeng Q."/>
            <person name="Gargeya S."/>
            <person name="Fitzgerald M."/>
            <person name="Haas B."/>
            <person name="Abouelleil A."/>
            <person name="Allen A.W."/>
            <person name="Alvarado L."/>
            <person name="Arachchi H.M."/>
            <person name="Berlin A.M."/>
            <person name="Chapman S.B."/>
            <person name="Gainer-Dewar J."/>
            <person name="Goldberg J."/>
            <person name="Griggs A."/>
            <person name="Gujja S."/>
            <person name="Hansen M."/>
            <person name="Howarth C."/>
            <person name="Imamovic A."/>
            <person name="Ireland A."/>
            <person name="Larimer J."/>
            <person name="McCowan C."/>
            <person name="Murphy C."/>
            <person name="Pearson M."/>
            <person name="Poon T.W."/>
            <person name="Priest M."/>
            <person name="Roberts A."/>
            <person name="Saif S."/>
            <person name="Shea T."/>
            <person name="Sisk P."/>
            <person name="Sykes S."/>
            <person name="Wortman J."/>
            <person name="Nusbaum C."/>
            <person name="Birren B."/>
        </authorList>
    </citation>
    <scope>NUCLEOTIDE SEQUENCE [LARGE SCALE GENOMIC DNA]</scope>
    <source>
        <strain evidence="6">ATCC 38817</strain>
    </source>
</reference>
<keyword evidence="1 3" id="KW-0328">Glycosyltransferase</keyword>
<evidence type="ECO:0000256" key="1">
    <source>
        <dbReference type="ARBA" id="ARBA00022676"/>
    </source>
</evidence>
<evidence type="ECO:0000259" key="5">
    <source>
        <dbReference type="Pfam" id="PF00534"/>
    </source>
</evidence>
<dbReference type="InterPro" id="IPR001296">
    <property type="entry name" value="Glyco_trans_1"/>
</dbReference>
<dbReference type="GO" id="GO:0005789">
    <property type="term" value="C:endoplasmic reticulum membrane"/>
    <property type="evidence" value="ECO:0007669"/>
    <property type="project" value="UniProtKB-SubCell"/>
</dbReference>
<comment type="catalytic activity">
    <reaction evidence="3">
        <text>an alpha-D-Man-(1-&gt;3)-beta-D-Man-(1-&gt;4)-beta-D-GlcNAc-(1-&gt;4)-alpha-D-GlcNAc-diphospho-di-trans,poly-cis-dolichol + GDP-alpha-D-mannose = an alpha-D-Man-(1-&gt;3)-[alpha-D-Man-(1-&gt;6)]-beta-D-Man-(1-&gt;4)-beta-D-GlcNAc-(1-&gt;4)-alpha-D-GlcNAc-diphospho-di-trans,poly-cis-dolichol + GDP + H(+)</text>
        <dbReference type="Rhea" id="RHEA:29519"/>
        <dbReference type="Rhea" id="RHEA-COMP:19513"/>
        <dbReference type="Rhea" id="RHEA-COMP:19515"/>
        <dbReference type="ChEBI" id="CHEBI:15378"/>
        <dbReference type="ChEBI" id="CHEBI:57527"/>
        <dbReference type="ChEBI" id="CHEBI:58189"/>
        <dbReference type="ChEBI" id="CHEBI:132510"/>
        <dbReference type="ChEBI" id="CHEBI:132511"/>
        <dbReference type="EC" id="2.4.1.257"/>
    </reaction>
    <physiologicalReaction direction="left-to-right" evidence="3">
        <dbReference type="Rhea" id="RHEA:29520"/>
    </physiologicalReaction>
</comment>
<dbReference type="PANTHER" id="PTHR45918:SF1">
    <property type="entry name" value="ALPHA-1,3_1,6-MANNOSYLTRANSFERASE ALG2"/>
    <property type="match status" value="1"/>
</dbReference>
<sequence length="691" mass="74485">MAPPGERPLRVAFVHPDLGLGGAERLIVDAAHGLANGHDATGARHRVTIYTSHYDRQRCFEETLDGSFDVRTHGSAFPRSFRLPGSRGPRAGPGAGHLLCAIVRGLILALALLRDIWAARLGNDTPFDVVVIDQLVAWAPVIRFLGRVPVFYYCHFPDFWLARPADEATGTGPSPRRALLAAAKGAYRGFFDAWETLATGLCSDVAVNSRFTQTVFRLSFPRSSAATPGDTDWPHVLYPPTRDLVGASDCGSATGSPLSRQLAALLPPETILPPRAAADLSVKASQSRPIILSINRFERKKDLALALRALAGYHKVAGRLDADRAGADPRRPVLILAGGYDSRVSENVQHLRELAAFATGPLGFRVSVYHHHRHHRQQQEQEQEQEQQQEQQHEDLLAAGSTDAAVEAYCVHGSPRALALGPHLARVDVLFVTNFDQSLREDLMARASALIYTPAFEHFGIVPLEAMARGLPVLARANGGPLESVPHGSAGLLVPTQSILRRLMHRGTSAAGEWAPPKAESLPAAWCQSHLAPEAMRPLPRALTDEVELAHRLPATLDMALRRAAELLVDDSHQSPARDLLHPALDWEAAAFDTLAFGLAIYSILWATEVPELGLVYLVDPGTEATLSRDLVDALGKGDFHQVGLGLRLMLGCAGAEHVAAAFGHRTFVAQLVRLLRGLVPAGAGAVAGAN</sequence>
<comment type="pathway">
    <text evidence="3">Protein modification; protein glycosylation.</text>
</comment>
<dbReference type="EMBL" id="KB932206">
    <property type="protein sequence ID" value="KCV69435.1"/>
    <property type="molecule type" value="Genomic_DNA"/>
</dbReference>
<dbReference type="GO" id="GO:0004378">
    <property type="term" value="F:GDP-Man:Man(1)GlcNAc(2)-PP-Dol alpha-1,3-mannosyltransferase activity"/>
    <property type="evidence" value="ECO:0007669"/>
    <property type="project" value="UniProtKB-UniRule"/>
</dbReference>
<dbReference type="Proteomes" id="UP000030693">
    <property type="component" value="Unassembled WGS sequence"/>
</dbReference>
<comment type="similarity">
    <text evidence="3">Belongs to the glycosyltransferase group 1 family.</text>
</comment>
<dbReference type="SUPFAM" id="SSF53756">
    <property type="entry name" value="UDP-Glycosyltransferase/glycogen phosphorylase"/>
    <property type="match status" value="2"/>
</dbReference>
<name>A0A058Z5A7_FONAL</name>
<evidence type="ECO:0000313" key="6">
    <source>
        <dbReference type="EMBL" id="KCV69435.1"/>
    </source>
</evidence>
<comment type="catalytic activity">
    <reaction evidence="3">
        <text>a beta-D-Man-(1-&gt;4)-beta-D-GlcNAc-(1-&gt;4)-alpha-D-GlcNAc-diphospho-di-trans,poly-cis-dolichol + GDP-alpha-D-mannose = an alpha-D-Man-(1-&gt;3)-beta-D-Man-(1-&gt;4)-beta-D-GlcNAc-(1-&gt;4)-alpha-D-GlcNAc-diphospho-di-trans,poly-cis-dolichol + GDP + H(+)</text>
        <dbReference type="Rhea" id="RHEA:29515"/>
        <dbReference type="Rhea" id="RHEA-COMP:19511"/>
        <dbReference type="Rhea" id="RHEA-COMP:19513"/>
        <dbReference type="ChEBI" id="CHEBI:15378"/>
        <dbReference type="ChEBI" id="CHEBI:57527"/>
        <dbReference type="ChEBI" id="CHEBI:58189"/>
        <dbReference type="ChEBI" id="CHEBI:58472"/>
        <dbReference type="ChEBI" id="CHEBI:132510"/>
        <dbReference type="EC" id="2.4.1.132"/>
    </reaction>
    <physiologicalReaction direction="left-to-right" evidence="3">
        <dbReference type="Rhea" id="RHEA:29516"/>
    </physiologicalReaction>
</comment>
<dbReference type="OrthoDB" id="448893at2759"/>
<dbReference type="Pfam" id="PF00534">
    <property type="entry name" value="Glycos_transf_1"/>
    <property type="match status" value="1"/>
</dbReference>
<dbReference type="OMA" id="NASITFM"/>
<comment type="subcellular location">
    <subcellularLocation>
        <location evidence="3">Endoplasmic reticulum membrane</location>
        <topology evidence="3">Single-pass membrane protein</topology>
    </subcellularLocation>
</comment>
<keyword evidence="2 3" id="KW-0808">Transferase</keyword>
<dbReference type="UniPathway" id="UPA00378"/>
<dbReference type="RefSeq" id="XP_009496000.1">
    <property type="nucleotide sequence ID" value="XM_009497725.1"/>
</dbReference>
<dbReference type="AlphaFoldDB" id="A0A058Z5A7"/>
<dbReference type="STRING" id="691883.A0A058Z5A7"/>
<proteinExistence type="inferred from homology"/>
<protein>
    <recommendedName>
        <fullName evidence="3">Alpha-1,3/1,6-mannosyltransferase ALG2</fullName>
        <ecNumber evidence="3">2.4.1.132</ecNumber>
        <ecNumber evidence="3">2.4.1.257</ecNumber>
    </recommendedName>
    <alternativeName>
        <fullName evidence="3">GDP-Man:Man(1)GlcNAc(2)-PP-Dol alpha-1,3-mannosyltransferase</fullName>
    </alternativeName>
</protein>
<dbReference type="PANTHER" id="PTHR45918">
    <property type="entry name" value="ALPHA-1,3/1,6-MANNOSYLTRANSFERASE ALG2"/>
    <property type="match status" value="1"/>
</dbReference>
<dbReference type="GO" id="GO:0102704">
    <property type="term" value="F:GDP-Man:Man(2)GlcNAc(2)-PP-Dol alpha-1,6-mannosyltransferase activity"/>
    <property type="evidence" value="ECO:0007669"/>
    <property type="project" value="UniProtKB-UniRule"/>
</dbReference>
<dbReference type="InterPro" id="IPR027054">
    <property type="entry name" value="ALG2"/>
</dbReference>
<dbReference type="EC" id="2.4.1.132" evidence="3"/>